<dbReference type="OrthoDB" id="1240046at2"/>
<comment type="caution">
    <text evidence="1">The sequence shown here is derived from an EMBL/GenBank/DDBJ whole genome shotgun (WGS) entry which is preliminary data.</text>
</comment>
<evidence type="ECO:0000313" key="2">
    <source>
        <dbReference type="Proteomes" id="UP000297861"/>
    </source>
</evidence>
<protein>
    <submittedName>
        <fullName evidence="1">Uncharacterized protein</fullName>
    </submittedName>
</protein>
<organism evidence="1 2">
    <name type="scientific">Dysgonomonas capnocytophagoides</name>
    <dbReference type="NCBI Taxonomy" id="45254"/>
    <lineage>
        <taxon>Bacteria</taxon>
        <taxon>Pseudomonadati</taxon>
        <taxon>Bacteroidota</taxon>
        <taxon>Bacteroidia</taxon>
        <taxon>Bacteroidales</taxon>
        <taxon>Dysgonomonadaceae</taxon>
        <taxon>Dysgonomonas</taxon>
    </lineage>
</organism>
<gene>
    <name evidence="1" type="ORF">E2605_06465</name>
</gene>
<dbReference type="AlphaFoldDB" id="A0A4Y8L5E1"/>
<reference evidence="1 2" key="1">
    <citation type="submission" date="2019-03" db="EMBL/GenBank/DDBJ databases">
        <title>San Antonio Military Medical Center submission to MRSN (WRAIR), pending publication.</title>
        <authorList>
            <person name="Blyth D.M."/>
            <person name="Mccarthy S.L."/>
            <person name="Schall S.E."/>
            <person name="Stam J.A."/>
            <person name="Ong A.C."/>
            <person name="Mcgann P.T."/>
        </authorList>
    </citation>
    <scope>NUCLEOTIDE SEQUENCE [LARGE SCALE GENOMIC DNA]</scope>
    <source>
        <strain evidence="1 2">MRSN571793</strain>
    </source>
</reference>
<evidence type="ECO:0000313" key="1">
    <source>
        <dbReference type="EMBL" id="TFD97308.1"/>
    </source>
</evidence>
<dbReference type="Proteomes" id="UP000297861">
    <property type="component" value="Unassembled WGS sequence"/>
</dbReference>
<dbReference type="EMBL" id="SOML01000003">
    <property type="protein sequence ID" value="TFD97308.1"/>
    <property type="molecule type" value="Genomic_DNA"/>
</dbReference>
<proteinExistence type="predicted"/>
<keyword evidence="2" id="KW-1185">Reference proteome</keyword>
<sequence>MKKLIYIILSLLLDIPLFAQIGINTEIPDKSAALEITSPSGSNKGLLIPRMTTAQKTAVTSPAHSLLIYDTDKKCISQNLGTPSVPDWTCLSILSKKFFYMPSINIETTTLGTFAKDLYTQYKTEYGSPMYKSAGAPASIPNFPAATDLYYYVTHHDPARITINSINANGVMNYTTIKKANFDDYMNIVFVVK</sequence>
<dbReference type="RefSeq" id="WP_134435866.1">
    <property type="nucleotide sequence ID" value="NZ_SOML01000003.1"/>
</dbReference>
<accession>A0A4Y8L5E1</accession>
<name>A0A4Y8L5E1_9BACT</name>